<dbReference type="EMBL" id="FQZC01000002">
    <property type="protein sequence ID" value="SHJ14420.1"/>
    <property type="molecule type" value="Genomic_DNA"/>
</dbReference>
<dbReference type="PROSITE" id="PS01124">
    <property type="entry name" value="HTH_ARAC_FAMILY_2"/>
    <property type="match status" value="1"/>
</dbReference>
<dbReference type="InterPro" id="IPR009057">
    <property type="entry name" value="Homeodomain-like_sf"/>
</dbReference>
<evidence type="ECO:0000313" key="7">
    <source>
        <dbReference type="EMBL" id="SHJ14420.1"/>
    </source>
</evidence>
<comment type="caution">
    <text evidence="7">The sequence shown here is derived from an EMBL/GenBank/DDBJ whole genome shotgun (WGS) entry which is preliminary data.</text>
</comment>
<evidence type="ECO:0000313" key="8">
    <source>
        <dbReference type="Proteomes" id="UP000184290"/>
    </source>
</evidence>
<keyword evidence="8" id="KW-1185">Reference proteome</keyword>
<feature type="transmembrane region" description="Helical" evidence="5">
    <location>
        <begin position="6"/>
        <end position="23"/>
    </location>
</feature>
<dbReference type="PANTHER" id="PTHR43280">
    <property type="entry name" value="ARAC-FAMILY TRANSCRIPTIONAL REGULATOR"/>
    <property type="match status" value="1"/>
</dbReference>
<evidence type="ECO:0000256" key="2">
    <source>
        <dbReference type="ARBA" id="ARBA00023125"/>
    </source>
</evidence>
<feature type="transmembrane region" description="Helical" evidence="5">
    <location>
        <begin position="59"/>
        <end position="84"/>
    </location>
</feature>
<dbReference type="GO" id="GO:0003677">
    <property type="term" value="F:DNA binding"/>
    <property type="evidence" value="ECO:0007669"/>
    <property type="project" value="UniProtKB-KW"/>
</dbReference>
<organism evidence="7 8">
    <name type="scientific">Aureimonas altamirensis DSM 21988</name>
    <dbReference type="NCBI Taxonomy" id="1121026"/>
    <lineage>
        <taxon>Bacteria</taxon>
        <taxon>Pseudomonadati</taxon>
        <taxon>Pseudomonadota</taxon>
        <taxon>Alphaproteobacteria</taxon>
        <taxon>Hyphomicrobiales</taxon>
        <taxon>Aurantimonadaceae</taxon>
        <taxon>Aureimonas</taxon>
    </lineage>
</organism>
<feature type="transmembrane region" description="Helical" evidence="5">
    <location>
        <begin position="189"/>
        <end position="209"/>
    </location>
</feature>
<evidence type="ECO:0000256" key="5">
    <source>
        <dbReference type="SAM" id="Phobius"/>
    </source>
</evidence>
<dbReference type="SMART" id="SM00342">
    <property type="entry name" value="HTH_ARAC"/>
    <property type="match status" value="1"/>
</dbReference>
<dbReference type="Pfam" id="PF12833">
    <property type="entry name" value="HTH_18"/>
    <property type="match status" value="1"/>
</dbReference>
<keyword evidence="2 7" id="KW-0238">DNA-binding</keyword>
<name>A0ABY1IGP2_9HYPH</name>
<feature type="transmembrane region" description="Helical" evidence="5">
    <location>
        <begin position="35"/>
        <end position="53"/>
    </location>
</feature>
<dbReference type="Gene3D" id="1.10.10.60">
    <property type="entry name" value="Homeodomain-like"/>
    <property type="match status" value="1"/>
</dbReference>
<protein>
    <submittedName>
        <fullName evidence="7">AraC-type DNA-binding protein</fullName>
    </submittedName>
</protein>
<evidence type="ECO:0000256" key="4">
    <source>
        <dbReference type="SAM" id="MobiDB-lite"/>
    </source>
</evidence>
<keyword evidence="1" id="KW-0805">Transcription regulation</keyword>
<feature type="transmembrane region" description="Helical" evidence="5">
    <location>
        <begin position="119"/>
        <end position="136"/>
    </location>
</feature>
<feature type="compositionally biased region" description="Polar residues" evidence="4">
    <location>
        <begin position="347"/>
        <end position="359"/>
    </location>
</feature>
<feature type="transmembrane region" description="Helical" evidence="5">
    <location>
        <begin position="157"/>
        <end position="177"/>
    </location>
</feature>
<sequence length="366" mass="39082">MFLVPLPFFVAFLIVILLAKEYVGRDAEDEPFQGSLFTVLIVAYAIQSVLIGLRWGYGILAVLPAMAIMASVIAPLAFLSFRSLSGDRLRPRPRTIALHLTPAAAVAGLVIVWPAPVGLIIVVLFAAYGTALLWDARSGPDRLVTSRLDGVLHSYRAMYVTGLALLGSAASDVLIGLDLDWSGGVHAPTIIAAGNMLALVTLGVAATVARGSPADAASTADSKPAPPPGPNDTEAVIARRVEALMLDTELYKDLNLNLAKIARRLGLPPRDVSIAINRSHGMSVSQYVNEYRVRHAGKLLSETRDSVTAIMLDSGFMTKSNFNREFLRVMGMTPSAWRRAQRHGLATSANSLHPETANETGAPKGP</sequence>
<keyword evidence="5" id="KW-0472">Membrane</keyword>
<gene>
    <name evidence="7" type="ORF">SAMN02745911_1810</name>
</gene>
<keyword evidence="5" id="KW-1133">Transmembrane helix</keyword>
<accession>A0ABY1IGP2</accession>
<evidence type="ECO:0000259" key="6">
    <source>
        <dbReference type="PROSITE" id="PS01124"/>
    </source>
</evidence>
<evidence type="ECO:0000256" key="3">
    <source>
        <dbReference type="ARBA" id="ARBA00023163"/>
    </source>
</evidence>
<proteinExistence type="predicted"/>
<evidence type="ECO:0000256" key="1">
    <source>
        <dbReference type="ARBA" id="ARBA00023015"/>
    </source>
</evidence>
<dbReference type="SUPFAM" id="SSF46689">
    <property type="entry name" value="Homeodomain-like"/>
    <property type="match status" value="1"/>
</dbReference>
<feature type="domain" description="HTH araC/xylS-type" evidence="6">
    <location>
        <begin position="239"/>
        <end position="340"/>
    </location>
</feature>
<feature type="region of interest" description="Disordered" evidence="4">
    <location>
        <begin position="346"/>
        <end position="366"/>
    </location>
</feature>
<dbReference type="InterPro" id="IPR018060">
    <property type="entry name" value="HTH_AraC"/>
</dbReference>
<keyword evidence="3" id="KW-0804">Transcription</keyword>
<reference evidence="7 8" key="1">
    <citation type="submission" date="2016-11" db="EMBL/GenBank/DDBJ databases">
        <authorList>
            <person name="Varghese N."/>
            <person name="Submissions S."/>
        </authorList>
    </citation>
    <scope>NUCLEOTIDE SEQUENCE [LARGE SCALE GENOMIC DNA]</scope>
    <source>
        <strain evidence="7 8">DSM 21988</strain>
    </source>
</reference>
<dbReference type="RefSeq" id="WP_060604351.1">
    <property type="nucleotide sequence ID" value="NZ_FQZC01000002.1"/>
</dbReference>
<dbReference type="Proteomes" id="UP000184290">
    <property type="component" value="Unassembled WGS sequence"/>
</dbReference>
<keyword evidence="5" id="KW-0812">Transmembrane</keyword>
<dbReference type="PANTHER" id="PTHR43280:SF29">
    <property type="entry name" value="ARAC-FAMILY TRANSCRIPTIONAL REGULATOR"/>
    <property type="match status" value="1"/>
</dbReference>